<dbReference type="Pfam" id="PF03618">
    <property type="entry name" value="Kinase-PPPase"/>
    <property type="match status" value="1"/>
</dbReference>
<protein>
    <recommendedName>
        <fullName evidence="5">Putative phosphoenolpyruvate synthase regulatory protein</fullName>
        <shortName evidence="5">PEP synthase regulatory protein</shortName>
        <shortName evidence="5">PSRP</shortName>
        <ecNumber evidence="5">2.7.11.33</ecNumber>
        <ecNumber evidence="5">2.7.4.28</ecNumber>
    </recommendedName>
    <alternativeName>
        <fullName evidence="5">Pyruvate, water dikinase regulatory protein</fullName>
    </alternativeName>
</protein>
<reference evidence="6" key="1">
    <citation type="journal article" date="2014" name="Int. J. Syst. Evol. Microbiol.">
        <title>Complete genome sequence of Corynebacterium casei LMG S-19264T (=DSM 44701T), isolated from a smear-ripened cheese.</title>
        <authorList>
            <consortium name="US DOE Joint Genome Institute (JGI-PGF)"/>
            <person name="Walter F."/>
            <person name="Albersmeier A."/>
            <person name="Kalinowski J."/>
            <person name="Ruckert C."/>
        </authorList>
    </citation>
    <scope>NUCLEOTIDE SEQUENCE</scope>
    <source>
        <strain evidence="6">CGMCC 1.12726</strain>
    </source>
</reference>
<comment type="function">
    <text evidence="5">Bifunctional serine/threonine kinase and phosphorylase involved in the regulation of the phosphoenolpyruvate synthase (PEPS) by catalyzing its phosphorylation/dephosphorylation.</text>
</comment>
<dbReference type="NCBIfam" id="NF003742">
    <property type="entry name" value="PRK05339.1"/>
    <property type="match status" value="1"/>
</dbReference>
<keyword evidence="1 5" id="KW-0723">Serine/threonine-protein kinase</keyword>
<keyword evidence="4 5" id="KW-0418">Kinase</keyword>
<dbReference type="GO" id="GO:0005524">
    <property type="term" value="F:ATP binding"/>
    <property type="evidence" value="ECO:0007669"/>
    <property type="project" value="InterPro"/>
</dbReference>
<reference evidence="6" key="2">
    <citation type="submission" date="2020-09" db="EMBL/GenBank/DDBJ databases">
        <authorList>
            <person name="Sun Q."/>
            <person name="Zhou Y."/>
        </authorList>
    </citation>
    <scope>NUCLEOTIDE SEQUENCE</scope>
    <source>
        <strain evidence="6">CGMCC 1.12726</strain>
    </source>
</reference>
<dbReference type="PANTHER" id="PTHR31756:SF3">
    <property type="entry name" value="PYRUVATE, PHOSPHATE DIKINASE REGULATORY PROTEIN 1, CHLOROPLASTIC"/>
    <property type="match status" value="1"/>
</dbReference>
<comment type="caution">
    <text evidence="6">The sequence shown here is derived from an EMBL/GenBank/DDBJ whole genome shotgun (WGS) entry which is preliminary data.</text>
</comment>
<dbReference type="GO" id="GO:0004674">
    <property type="term" value="F:protein serine/threonine kinase activity"/>
    <property type="evidence" value="ECO:0007669"/>
    <property type="project" value="UniProtKB-UniRule"/>
</dbReference>
<keyword evidence="3 5" id="KW-0547">Nucleotide-binding</keyword>
<dbReference type="AlphaFoldDB" id="A0A917FIY2"/>
<comment type="catalytic activity">
    <reaction evidence="5">
        <text>[pyruvate, water dikinase] + ADP = [pyruvate, water dikinase]-phosphate + AMP + H(+)</text>
        <dbReference type="Rhea" id="RHEA:46020"/>
        <dbReference type="Rhea" id="RHEA-COMP:11425"/>
        <dbReference type="Rhea" id="RHEA-COMP:11426"/>
        <dbReference type="ChEBI" id="CHEBI:15378"/>
        <dbReference type="ChEBI" id="CHEBI:43176"/>
        <dbReference type="ChEBI" id="CHEBI:68546"/>
        <dbReference type="ChEBI" id="CHEBI:456215"/>
        <dbReference type="ChEBI" id="CHEBI:456216"/>
        <dbReference type="EC" id="2.7.11.33"/>
    </reaction>
</comment>
<proteinExistence type="inferred from homology"/>
<accession>A0A917FIY2</accession>
<dbReference type="RefSeq" id="WP_188446438.1">
    <property type="nucleotide sequence ID" value="NZ_BMFO01000001.1"/>
</dbReference>
<dbReference type="GO" id="GO:0043531">
    <property type="term" value="F:ADP binding"/>
    <property type="evidence" value="ECO:0007669"/>
    <property type="project" value="UniProtKB-UniRule"/>
</dbReference>
<evidence type="ECO:0000256" key="2">
    <source>
        <dbReference type="ARBA" id="ARBA00022679"/>
    </source>
</evidence>
<keyword evidence="2 5" id="KW-0808">Transferase</keyword>
<dbReference type="GO" id="GO:0016776">
    <property type="term" value="F:phosphotransferase activity, phosphate group as acceptor"/>
    <property type="evidence" value="ECO:0007669"/>
    <property type="project" value="UniProtKB-UniRule"/>
</dbReference>
<gene>
    <name evidence="6" type="ORF">GCM10010960_00160</name>
</gene>
<dbReference type="Proteomes" id="UP000632858">
    <property type="component" value="Unassembled WGS sequence"/>
</dbReference>
<evidence type="ECO:0000256" key="1">
    <source>
        <dbReference type="ARBA" id="ARBA00022527"/>
    </source>
</evidence>
<evidence type="ECO:0000256" key="4">
    <source>
        <dbReference type="ARBA" id="ARBA00022777"/>
    </source>
</evidence>
<feature type="binding site" evidence="5">
    <location>
        <begin position="150"/>
        <end position="157"/>
    </location>
    <ligand>
        <name>ADP</name>
        <dbReference type="ChEBI" id="CHEBI:456216"/>
    </ligand>
</feature>
<organism evidence="6 7">
    <name type="scientific">Arenimonas maotaiensis</name>
    <dbReference type="NCBI Taxonomy" id="1446479"/>
    <lineage>
        <taxon>Bacteria</taxon>
        <taxon>Pseudomonadati</taxon>
        <taxon>Pseudomonadota</taxon>
        <taxon>Gammaproteobacteria</taxon>
        <taxon>Lysobacterales</taxon>
        <taxon>Lysobacteraceae</taxon>
        <taxon>Arenimonas</taxon>
    </lineage>
</organism>
<evidence type="ECO:0000313" key="6">
    <source>
        <dbReference type="EMBL" id="GGF82087.1"/>
    </source>
</evidence>
<comment type="catalytic activity">
    <reaction evidence="5">
        <text>[pyruvate, water dikinase]-phosphate + phosphate + H(+) = [pyruvate, water dikinase] + diphosphate</text>
        <dbReference type="Rhea" id="RHEA:48580"/>
        <dbReference type="Rhea" id="RHEA-COMP:11425"/>
        <dbReference type="Rhea" id="RHEA-COMP:11426"/>
        <dbReference type="ChEBI" id="CHEBI:15378"/>
        <dbReference type="ChEBI" id="CHEBI:33019"/>
        <dbReference type="ChEBI" id="CHEBI:43176"/>
        <dbReference type="ChEBI" id="CHEBI:43474"/>
        <dbReference type="ChEBI" id="CHEBI:68546"/>
        <dbReference type="EC" id="2.7.4.28"/>
    </reaction>
</comment>
<dbReference type="InterPro" id="IPR005177">
    <property type="entry name" value="Kinase-pyrophosphorylase"/>
</dbReference>
<evidence type="ECO:0000313" key="7">
    <source>
        <dbReference type="Proteomes" id="UP000632858"/>
    </source>
</evidence>
<evidence type="ECO:0000256" key="3">
    <source>
        <dbReference type="ARBA" id="ARBA00022741"/>
    </source>
</evidence>
<evidence type="ECO:0000256" key="5">
    <source>
        <dbReference type="HAMAP-Rule" id="MF_01062"/>
    </source>
</evidence>
<dbReference type="HAMAP" id="MF_01062">
    <property type="entry name" value="PSRP"/>
    <property type="match status" value="1"/>
</dbReference>
<dbReference type="InterPro" id="IPR026530">
    <property type="entry name" value="PSRP"/>
</dbReference>
<dbReference type="PANTHER" id="PTHR31756">
    <property type="entry name" value="PYRUVATE, PHOSPHATE DIKINASE REGULATORY PROTEIN 1, CHLOROPLASTIC"/>
    <property type="match status" value="1"/>
</dbReference>
<sequence>MRPVFYVSDGTGITTETIGHSVLAQFEGIQHQARRLPFVDSMDKAMHTAGIIEAEQERSGQRAIVFTSLVDAGASAVIAETGALVLDVLGPFVHPLEHELGVVRKPRVGGAHALVDYKAYEERINATNFALTHDDGISYNYANADLILVGVSRSGKTPTCLYMALHYGVKAANYPLTEEDLHGEGLPKRLQPFRHKLFGLTIDPVRLQQIRQERKPGSKYATIEQCRREVSRAEELFRSIRLPHLSTTNTSIEEISSKILSQLGIQNQLY</sequence>
<dbReference type="EMBL" id="BMFO01000001">
    <property type="protein sequence ID" value="GGF82087.1"/>
    <property type="molecule type" value="Genomic_DNA"/>
</dbReference>
<comment type="similarity">
    <text evidence="5">Belongs to the pyruvate, phosphate/water dikinase regulatory protein family. PSRP subfamily.</text>
</comment>
<name>A0A917FIY2_9GAMM</name>
<dbReference type="EC" id="2.7.11.33" evidence="5"/>
<keyword evidence="7" id="KW-1185">Reference proteome</keyword>
<dbReference type="EC" id="2.7.4.28" evidence="5"/>